<dbReference type="PANTHER" id="PTHR43731">
    <property type="entry name" value="RHOMBOID PROTEASE"/>
    <property type="match status" value="1"/>
</dbReference>
<dbReference type="AlphaFoldDB" id="S8BJ41"/>
<dbReference type="GO" id="GO:0006465">
    <property type="term" value="P:signal peptide processing"/>
    <property type="evidence" value="ECO:0007669"/>
    <property type="project" value="TreeGrafter"/>
</dbReference>
<feature type="transmembrane region" description="Helical" evidence="8">
    <location>
        <begin position="317"/>
        <end position="338"/>
    </location>
</feature>
<comment type="caution">
    <text evidence="10">The sequence shown here is derived from an EMBL/GenBank/DDBJ whole genome shotgun (WGS) entry which is preliminary data.</text>
</comment>
<evidence type="ECO:0000256" key="8">
    <source>
        <dbReference type="SAM" id="Phobius"/>
    </source>
</evidence>
<evidence type="ECO:0000256" key="3">
    <source>
        <dbReference type="ARBA" id="ARBA00022692"/>
    </source>
</evidence>
<dbReference type="InterPro" id="IPR035952">
    <property type="entry name" value="Rhomboid-like_sf"/>
</dbReference>
<sequence>MIPLWRQCATRGALSLTALPTATISCQPASSRLSLWIYQSHASFSFVRSISSSAPPRRSILEHSRIAYRSPQNSIRYYASLRRPATRRPDQSPANQFSKPPSSSSPAGQPSGAGEENVGGLAPKTADAKDGALSTDATGLRVGSKEWYEFHSEQARERARVDEKLDPEDISAVRRLFPSFVFLLAVLGGCFYYATTYTPPKPQERIFPNMPIAVATVAGIVGANFVVFLAWRVRPWWKFLNKYFVQRPGNPTPFGIIGSTFSHHKLMHFGANMVGLFFLGTTLCDQIGRGNFLALYLASGALSSFGSLALNVFLRRFYVFGLGASGAVFGVLGGFATLNPDNELYFVLLPIFTLKAVTIATMTGVWEFTALIFGWSMWMDHMAHLGGLLSGAGLITWLKSEAKRRREEAVKRQLRKV</sequence>
<dbReference type="PANTHER" id="PTHR43731:SF14">
    <property type="entry name" value="PRESENILIN-ASSOCIATED RHOMBOID-LIKE PROTEIN, MITOCHONDRIAL"/>
    <property type="match status" value="1"/>
</dbReference>
<reference evidence="11" key="2">
    <citation type="submission" date="2013-04" db="EMBL/GenBank/DDBJ databases">
        <title>Genomic mechanisms accounting for the adaptation to parasitism in nematode-trapping fungi.</title>
        <authorList>
            <person name="Ahren D.G."/>
        </authorList>
    </citation>
    <scope>NUCLEOTIDE SEQUENCE [LARGE SCALE GENOMIC DNA]</scope>
    <source>
        <strain evidence="11">CBS 200.50</strain>
    </source>
</reference>
<evidence type="ECO:0000313" key="10">
    <source>
        <dbReference type="EMBL" id="EPS35322.1"/>
    </source>
</evidence>
<keyword evidence="11" id="KW-1185">Reference proteome</keyword>
<keyword evidence="3 8" id="KW-0812">Transmembrane</keyword>
<feature type="region of interest" description="Disordered" evidence="7">
    <location>
        <begin position="84"/>
        <end position="135"/>
    </location>
</feature>
<organism evidence="10 11">
    <name type="scientific">Dactylellina haptotyla (strain CBS 200.50)</name>
    <name type="common">Nematode-trapping fungus</name>
    <name type="synonym">Monacrosporium haptotylum</name>
    <dbReference type="NCBI Taxonomy" id="1284197"/>
    <lineage>
        <taxon>Eukaryota</taxon>
        <taxon>Fungi</taxon>
        <taxon>Dikarya</taxon>
        <taxon>Ascomycota</taxon>
        <taxon>Pezizomycotina</taxon>
        <taxon>Orbiliomycetes</taxon>
        <taxon>Orbiliales</taxon>
        <taxon>Orbiliaceae</taxon>
        <taxon>Dactylellina</taxon>
    </lineage>
</organism>
<feature type="domain" description="Peptidase S54 rhomboid" evidence="9">
    <location>
        <begin position="255"/>
        <end position="395"/>
    </location>
</feature>
<proteinExistence type="inferred from homology"/>
<dbReference type="EMBL" id="AQGS01001182">
    <property type="protein sequence ID" value="EPS35322.1"/>
    <property type="molecule type" value="Genomic_DNA"/>
</dbReference>
<dbReference type="Pfam" id="PF01694">
    <property type="entry name" value="Rhomboid"/>
    <property type="match status" value="1"/>
</dbReference>
<dbReference type="OrthoDB" id="10260614at2759"/>
<dbReference type="GO" id="GO:0004252">
    <property type="term" value="F:serine-type endopeptidase activity"/>
    <property type="evidence" value="ECO:0007669"/>
    <property type="project" value="InterPro"/>
</dbReference>
<feature type="transmembrane region" description="Helical" evidence="8">
    <location>
        <begin position="378"/>
        <end position="398"/>
    </location>
</feature>
<evidence type="ECO:0000256" key="7">
    <source>
        <dbReference type="SAM" id="MobiDB-lite"/>
    </source>
</evidence>
<name>S8BJ41_DACHA</name>
<reference evidence="10 11" key="1">
    <citation type="journal article" date="2013" name="PLoS Genet.">
        <title>Genomic mechanisms accounting for the adaptation to parasitism in nematode-trapping fungi.</title>
        <authorList>
            <person name="Meerupati T."/>
            <person name="Andersson K.M."/>
            <person name="Friman E."/>
            <person name="Kumar D."/>
            <person name="Tunlid A."/>
            <person name="Ahren D."/>
        </authorList>
    </citation>
    <scope>NUCLEOTIDE SEQUENCE [LARGE SCALE GENOMIC DNA]</scope>
    <source>
        <strain evidence="10 11">CBS 200.50</strain>
    </source>
</reference>
<evidence type="ECO:0000256" key="2">
    <source>
        <dbReference type="ARBA" id="ARBA00009045"/>
    </source>
</evidence>
<comment type="similarity">
    <text evidence="2">Belongs to the peptidase S54 family.</text>
</comment>
<evidence type="ECO:0000256" key="5">
    <source>
        <dbReference type="ARBA" id="ARBA00022989"/>
    </source>
</evidence>
<dbReference type="OMA" id="FGWSMWM"/>
<keyword evidence="4" id="KW-0378">Hydrolase</keyword>
<comment type="subcellular location">
    <subcellularLocation>
        <location evidence="1">Membrane</location>
        <topology evidence="1">Multi-pass membrane protein</topology>
    </subcellularLocation>
</comment>
<dbReference type="Gene3D" id="1.20.1540.10">
    <property type="entry name" value="Rhomboid-like"/>
    <property type="match status" value="1"/>
</dbReference>
<evidence type="ECO:0000259" key="9">
    <source>
        <dbReference type="Pfam" id="PF01694"/>
    </source>
</evidence>
<feature type="transmembrane region" description="Helical" evidence="8">
    <location>
        <begin position="291"/>
        <end position="311"/>
    </location>
</feature>
<dbReference type="Proteomes" id="UP000015100">
    <property type="component" value="Unassembled WGS sequence"/>
</dbReference>
<dbReference type="PROSITE" id="PS51257">
    <property type="entry name" value="PROKAR_LIPOPROTEIN"/>
    <property type="match status" value="1"/>
</dbReference>
<dbReference type="SUPFAM" id="SSF144091">
    <property type="entry name" value="Rhomboid-like"/>
    <property type="match status" value="1"/>
</dbReference>
<dbReference type="InterPro" id="IPR022764">
    <property type="entry name" value="Peptidase_S54_rhomboid_dom"/>
</dbReference>
<evidence type="ECO:0000256" key="4">
    <source>
        <dbReference type="ARBA" id="ARBA00022801"/>
    </source>
</evidence>
<dbReference type="eggNOG" id="KOG2980">
    <property type="taxonomic scope" value="Eukaryota"/>
</dbReference>
<keyword evidence="6 8" id="KW-0472">Membrane</keyword>
<gene>
    <name evidence="10" type="ORF">H072_11297</name>
</gene>
<protein>
    <recommendedName>
        <fullName evidence="9">Peptidase S54 rhomboid domain-containing protein</fullName>
    </recommendedName>
</protein>
<feature type="transmembrane region" description="Helical" evidence="8">
    <location>
        <begin position="206"/>
        <end position="231"/>
    </location>
</feature>
<feature type="transmembrane region" description="Helical" evidence="8">
    <location>
        <begin position="176"/>
        <end position="194"/>
    </location>
</feature>
<feature type="transmembrane region" description="Helical" evidence="8">
    <location>
        <begin position="345"/>
        <end position="366"/>
    </location>
</feature>
<accession>S8BJ41</accession>
<dbReference type="GO" id="GO:0016020">
    <property type="term" value="C:membrane"/>
    <property type="evidence" value="ECO:0007669"/>
    <property type="project" value="UniProtKB-SubCell"/>
</dbReference>
<dbReference type="STRING" id="1284197.S8BJ41"/>
<evidence type="ECO:0000256" key="6">
    <source>
        <dbReference type="ARBA" id="ARBA00023136"/>
    </source>
</evidence>
<feature type="compositionally biased region" description="Low complexity" evidence="7">
    <location>
        <begin position="98"/>
        <end position="114"/>
    </location>
</feature>
<evidence type="ECO:0000256" key="1">
    <source>
        <dbReference type="ARBA" id="ARBA00004141"/>
    </source>
</evidence>
<keyword evidence="5 8" id="KW-1133">Transmembrane helix</keyword>
<dbReference type="InterPro" id="IPR050925">
    <property type="entry name" value="Rhomboid_protease_S54"/>
</dbReference>
<dbReference type="HOGENOM" id="CLU_658927_0_0_1"/>
<evidence type="ECO:0000313" key="11">
    <source>
        <dbReference type="Proteomes" id="UP000015100"/>
    </source>
</evidence>